<dbReference type="SUPFAM" id="SSF52172">
    <property type="entry name" value="CheY-like"/>
    <property type="match status" value="1"/>
</dbReference>
<dbReference type="Pfam" id="PF00072">
    <property type="entry name" value="Response_reg"/>
    <property type="match status" value="1"/>
</dbReference>
<dbReference type="PANTHER" id="PTHR44591:SF23">
    <property type="entry name" value="CHEY SUBFAMILY"/>
    <property type="match status" value="1"/>
</dbReference>
<evidence type="ECO:0000313" key="4">
    <source>
        <dbReference type="EMBL" id="MCA1858154.1"/>
    </source>
</evidence>
<name>A0ABS7YI08_9BURK</name>
<feature type="modified residue" description="4-aspartylphosphate" evidence="2">
    <location>
        <position position="53"/>
    </location>
</feature>
<dbReference type="PROSITE" id="PS50110">
    <property type="entry name" value="RESPONSE_REGULATORY"/>
    <property type="match status" value="1"/>
</dbReference>
<feature type="domain" description="Response regulatory" evidence="3">
    <location>
        <begin position="2"/>
        <end position="120"/>
    </location>
</feature>
<dbReference type="RefSeq" id="WP_225240312.1">
    <property type="nucleotide sequence ID" value="NZ_JAHYBX010000011.1"/>
</dbReference>
<keyword evidence="1 2" id="KW-0597">Phosphoprotein</keyword>
<sequence length="223" mass="23372">MKVLVVDDDVVARMMLMHLVDSCGAYDIVEADDGEDGWRQLAAGLRPGIVFCDLRMPRLDGLGLLARVRAAPALAALPFVLVSAAADADTLAEAGRQGADGYIVKPFAAGQVRAQLTRLVHPDEEPAAVLRRLGIGRERLQAYLGGLQRQLEEAGSAIPPSRDRLLQLAEGCATLGLADSAARLRAAAAAANVADAAPASPHTQAALTHALGAVRRQQAHVPD</sequence>
<evidence type="ECO:0000256" key="1">
    <source>
        <dbReference type="ARBA" id="ARBA00022553"/>
    </source>
</evidence>
<comment type="caution">
    <text evidence="4">The sequence shown here is derived from an EMBL/GenBank/DDBJ whole genome shotgun (WGS) entry which is preliminary data.</text>
</comment>
<accession>A0ABS7YI08</accession>
<protein>
    <submittedName>
        <fullName evidence="4">Response regulator</fullName>
    </submittedName>
</protein>
<dbReference type="Proteomes" id="UP001198602">
    <property type="component" value="Unassembled WGS sequence"/>
</dbReference>
<dbReference type="SMART" id="SM00448">
    <property type="entry name" value="REC"/>
    <property type="match status" value="1"/>
</dbReference>
<organism evidence="4 5">
    <name type="scientific">Massilia hydrophila</name>
    <dbReference type="NCBI Taxonomy" id="3044279"/>
    <lineage>
        <taxon>Bacteria</taxon>
        <taxon>Pseudomonadati</taxon>
        <taxon>Pseudomonadota</taxon>
        <taxon>Betaproteobacteria</taxon>
        <taxon>Burkholderiales</taxon>
        <taxon>Oxalobacteraceae</taxon>
        <taxon>Telluria group</taxon>
        <taxon>Massilia</taxon>
    </lineage>
</organism>
<dbReference type="PANTHER" id="PTHR44591">
    <property type="entry name" value="STRESS RESPONSE REGULATOR PROTEIN 1"/>
    <property type="match status" value="1"/>
</dbReference>
<dbReference type="InterPro" id="IPR050595">
    <property type="entry name" value="Bact_response_regulator"/>
</dbReference>
<evidence type="ECO:0000313" key="5">
    <source>
        <dbReference type="Proteomes" id="UP001198602"/>
    </source>
</evidence>
<reference evidence="4 5" key="1">
    <citation type="submission" date="2021-07" db="EMBL/GenBank/DDBJ databases">
        <title>Characterization of Violacein-producing bacteria and related species.</title>
        <authorList>
            <person name="Wilson H.S."/>
            <person name="De Leon M.E."/>
        </authorList>
    </citation>
    <scope>NUCLEOTIDE SEQUENCE [LARGE SCALE GENOMIC DNA]</scope>
    <source>
        <strain evidence="4 5">HSC-2F05</strain>
    </source>
</reference>
<keyword evidence="5" id="KW-1185">Reference proteome</keyword>
<dbReference type="InterPro" id="IPR001789">
    <property type="entry name" value="Sig_transdc_resp-reg_receiver"/>
</dbReference>
<evidence type="ECO:0000259" key="3">
    <source>
        <dbReference type="PROSITE" id="PS50110"/>
    </source>
</evidence>
<gene>
    <name evidence="4" type="ORF">LE190_19785</name>
</gene>
<proteinExistence type="predicted"/>
<dbReference type="EMBL" id="JAHYBX010000011">
    <property type="protein sequence ID" value="MCA1858154.1"/>
    <property type="molecule type" value="Genomic_DNA"/>
</dbReference>
<dbReference type="InterPro" id="IPR011006">
    <property type="entry name" value="CheY-like_superfamily"/>
</dbReference>
<dbReference type="Gene3D" id="3.40.50.2300">
    <property type="match status" value="1"/>
</dbReference>
<evidence type="ECO:0000256" key="2">
    <source>
        <dbReference type="PROSITE-ProRule" id="PRU00169"/>
    </source>
</evidence>